<name>A0ABN9X6P8_9DINO</name>
<organism evidence="2 3">
    <name type="scientific">Prorocentrum cordatum</name>
    <dbReference type="NCBI Taxonomy" id="2364126"/>
    <lineage>
        <taxon>Eukaryota</taxon>
        <taxon>Sar</taxon>
        <taxon>Alveolata</taxon>
        <taxon>Dinophyceae</taxon>
        <taxon>Prorocentrales</taxon>
        <taxon>Prorocentraceae</taxon>
        <taxon>Prorocentrum</taxon>
    </lineage>
</organism>
<feature type="compositionally biased region" description="Low complexity" evidence="1">
    <location>
        <begin position="163"/>
        <end position="185"/>
    </location>
</feature>
<proteinExistence type="predicted"/>
<dbReference type="EMBL" id="CAUYUJ010019781">
    <property type="protein sequence ID" value="CAK0893654.1"/>
    <property type="molecule type" value="Genomic_DNA"/>
</dbReference>
<keyword evidence="3" id="KW-1185">Reference proteome</keyword>
<sequence length="185" mass="18147">MGIPRVGGGVALHVGPWAPSSTADGLDPEFGGGAADAAIADKRAHIATNATVCLRDHCAAPTLAFGCWPRPGPQPAATAPGPPEAVGHRSEVFPGACPLDAGRSRTPPPSVPVPKRPRAATGSSTPCPSAPRTPTSSPGMSRSIGGQASRSRPAGSGGPPTRPATAARSAPMVSPTTGSTATTGT</sequence>
<feature type="compositionally biased region" description="Low complexity" evidence="1">
    <location>
        <begin position="145"/>
        <end position="154"/>
    </location>
</feature>
<feature type="region of interest" description="Disordered" evidence="1">
    <location>
        <begin position="73"/>
        <end position="185"/>
    </location>
</feature>
<evidence type="ECO:0000256" key="1">
    <source>
        <dbReference type="SAM" id="MobiDB-lite"/>
    </source>
</evidence>
<evidence type="ECO:0000313" key="3">
    <source>
        <dbReference type="Proteomes" id="UP001189429"/>
    </source>
</evidence>
<dbReference type="Proteomes" id="UP001189429">
    <property type="component" value="Unassembled WGS sequence"/>
</dbReference>
<accession>A0ABN9X6P8</accession>
<feature type="compositionally biased region" description="Polar residues" evidence="1">
    <location>
        <begin position="121"/>
        <end position="140"/>
    </location>
</feature>
<feature type="non-terminal residue" evidence="2">
    <location>
        <position position="185"/>
    </location>
</feature>
<comment type="caution">
    <text evidence="2">The sequence shown here is derived from an EMBL/GenBank/DDBJ whole genome shotgun (WGS) entry which is preliminary data.</text>
</comment>
<evidence type="ECO:0000313" key="2">
    <source>
        <dbReference type="EMBL" id="CAK0893654.1"/>
    </source>
</evidence>
<gene>
    <name evidence="2" type="ORF">PCOR1329_LOCUS72918</name>
</gene>
<reference evidence="2" key="1">
    <citation type="submission" date="2023-10" db="EMBL/GenBank/DDBJ databases">
        <authorList>
            <person name="Chen Y."/>
            <person name="Shah S."/>
            <person name="Dougan E. K."/>
            <person name="Thang M."/>
            <person name="Chan C."/>
        </authorList>
    </citation>
    <scope>NUCLEOTIDE SEQUENCE [LARGE SCALE GENOMIC DNA]</scope>
</reference>
<protein>
    <submittedName>
        <fullName evidence="2">Uncharacterized protein</fullName>
    </submittedName>
</protein>